<evidence type="ECO:0000259" key="4">
    <source>
        <dbReference type="SMART" id="SM00560"/>
    </source>
</evidence>
<organism evidence="5">
    <name type="scientific">Streptomyces sp. NBC_00060</name>
    <dbReference type="NCBI Taxonomy" id="2975636"/>
    <lineage>
        <taxon>Bacteria</taxon>
        <taxon>Bacillati</taxon>
        <taxon>Actinomycetota</taxon>
        <taxon>Actinomycetes</taxon>
        <taxon>Kitasatosporales</taxon>
        <taxon>Streptomycetaceae</taxon>
        <taxon>Streptomyces</taxon>
    </lineage>
</organism>
<proteinExistence type="predicted"/>
<dbReference type="InterPro" id="IPR006558">
    <property type="entry name" value="LamG-like"/>
</dbReference>
<protein>
    <submittedName>
        <fullName evidence="5">LamG domain-containing protein</fullName>
    </submittedName>
</protein>
<reference evidence="5" key="1">
    <citation type="submission" date="2022-10" db="EMBL/GenBank/DDBJ databases">
        <title>The complete genomes of actinobacterial strains from the NBC collection.</title>
        <authorList>
            <person name="Joergensen T.S."/>
            <person name="Alvarez Arevalo M."/>
            <person name="Sterndorff E.B."/>
            <person name="Faurdal D."/>
            <person name="Vuksanovic O."/>
            <person name="Mourched A.-S."/>
            <person name="Charusanti P."/>
            <person name="Shaw S."/>
            <person name="Blin K."/>
            <person name="Weber T."/>
        </authorList>
    </citation>
    <scope>NUCLEOTIDE SEQUENCE</scope>
    <source>
        <strain evidence="5">NBC_00060</strain>
    </source>
</reference>
<dbReference type="Pfam" id="PF13385">
    <property type="entry name" value="Laminin_G_3"/>
    <property type="match status" value="2"/>
</dbReference>
<evidence type="ECO:0000256" key="3">
    <source>
        <dbReference type="SAM" id="SignalP"/>
    </source>
</evidence>
<gene>
    <name evidence="5" type="ORF">OHV25_23810</name>
</gene>
<sequence length="1184" mass="126224">MLRKKPGRGHRATVVAGVLTALLASGTVALPTANADTAAAPREAAVASARESGAAATEQVAQAAAQASGRPVEVTVLRQERRDVFANPGGTFTAREYTQPVRTRLSGSWTPVDDTLVQRKDGSLSPKAATVDVRFSGGGDGPFARMERAGREYALTWPGSALPKPKVSGDTAQYEEVLPGVDLAVRAEAEGFAHFLIVKNAEAAADPGLTRIELGLSTKGLRIEATPGGGMRAVDAAVGGTVFEAAKPVMWDSAPPTTTQQSVRGVVPRAAKARLEVGESGRTAPVGLTVTKNKITLTPDIPLLRGKDTVYPVVVDPIPKTLSRTAWTSVMSGMPSEQDWAYSGSAGMGKCPLDYNPVTCANIGVRRLLFTFPLATYSGKQILSAQFSGRVEHIYSATPTAEPVELYRIGGKNRTITSSSSWSNTKDEWGSIPTTLNAKISPTQCNSAANLNITNGQLLTEVQNATGDSWKSMTLGLKAKDESSYAGWKRLCGNAYLSIEYNTPPKAVDNQLMTSSPGGKCVSGASRPYVDVLPLLRAEARDADNSSSQADQVKVQFRVWYTDKSGKAQNYTADTGYKSPNPGTTFSHQVTQRTATTPQIQQNSVISWEARAYDGDAWGPWSPSRCEFIWDATRPKPPAVNSVEYPDDPMWHHGVGTVGRFTFTAADKDVKEYRYTFDDEATVKKATSGGAPVTVTWTPTWAGRHGVTVEAYDGANNSNLVPARYEFLVTDGKQAVGQWNLDDAEGTTAAMDETGRHPGAVGTGVTFGVPGPGGPADRAARFNGTTDAYVDSWGTITDTGQSFTASAWVKPATLDRDMAVISQDSTGEPGFVLGYDATLKRWVFSTPDLDVQAMSNWQAVASNIEVKADQWVLLTGVFDANAAAGPELRIYVNDVRAGTARRYTTWSSRRSLQIGRVQTKSGYRNQFQGDMTEVRVFDRVLPDAQVAEMETIKPQRKAYWPLESVSGGVSANVQTDGQPLTLHGGAAIYNPATEFDEAALAGKGHLTLDGTGSWASTASAVVTGADSYTVAARVRLTTLDPDKTQTVLSLPGQNADRVAVRYQAASGQWELALTDADNSTPKVTTVTDDQQLPTTDIGGQHLAVTFDSLTHEVRLYVNGSLRETARGYDHTTWLSGGGLQVGRSALGGGSGYLAGAVDDVRVYVGVADPVTVARMNVPSEDVDL</sequence>
<dbReference type="AlphaFoldDB" id="A0AAU2H481"/>
<feature type="signal peptide" evidence="3">
    <location>
        <begin position="1"/>
        <end position="29"/>
    </location>
</feature>
<evidence type="ECO:0000313" key="5">
    <source>
        <dbReference type="EMBL" id="WTU42378.1"/>
    </source>
</evidence>
<evidence type="ECO:0000256" key="1">
    <source>
        <dbReference type="ARBA" id="ARBA00022729"/>
    </source>
</evidence>
<dbReference type="PANTHER" id="PTHR46943:SF1">
    <property type="entry name" value="PENTRAXIN-RELATED PROTEIN PTX3"/>
    <property type="match status" value="1"/>
</dbReference>
<keyword evidence="1 3" id="KW-0732">Signal</keyword>
<evidence type="ECO:0000256" key="2">
    <source>
        <dbReference type="ARBA" id="ARBA00023157"/>
    </source>
</evidence>
<dbReference type="SMART" id="SM00560">
    <property type="entry name" value="LamGL"/>
    <property type="match status" value="2"/>
</dbReference>
<dbReference type="EMBL" id="CP108253">
    <property type="protein sequence ID" value="WTU42378.1"/>
    <property type="molecule type" value="Genomic_DNA"/>
</dbReference>
<dbReference type="GO" id="GO:0006955">
    <property type="term" value="P:immune response"/>
    <property type="evidence" value="ECO:0007669"/>
    <property type="project" value="InterPro"/>
</dbReference>
<dbReference type="InterPro" id="IPR042837">
    <property type="entry name" value="PTX3"/>
</dbReference>
<name>A0AAU2H481_9ACTN</name>
<dbReference type="InterPro" id="IPR013320">
    <property type="entry name" value="ConA-like_dom_sf"/>
</dbReference>
<dbReference type="SUPFAM" id="SSF49899">
    <property type="entry name" value="Concanavalin A-like lectins/glucanases"/>
    <property type="match status" value="2"/>
</dbReference>
<dbReference type="Gene3D" id="2.60.120.200">
    <property type="match status" value="2"/>
</dbReference>
<accession>A0AAU2H481</accession>
<keyword evidence="2" id="KW-1015">Disulfide bond</keyword>
<dbReference type="PANTHER" id="PTHR46943">
    <property type="entry name" value="PENTRAXIN-RELATED PROTEIN PTX3"/>
    <property type="match status" value="1"/>
</dbReference>
<feature type="chain" id="PRO_5043625811" evidence="3">
    <location>
        <begin position="30"/>
        <end position="1184"/>
    </location>
</feature>
<feature type="domain" description="LamG-like jellyroll fold" evidence="4">
    <location>
        <begin position="801"/>
        <end position="944"/>
    </location>
</feature>
<feature type="domain" description="LamG-like jellyroll fold" evidence="4">
    <location>
        <begin position="1026"/>
        <end position="1170"/>
    </location>
</feature>